<comment type="caution">
    <text evidence="2">The sequence shown here is derived from an EMBL/GenBank/DDBJ whole genome shotgun (WGS) entry which is preliminary data.</text>
</comment>
<gene>
    <name evidence="2" type="ORF">NEOLI_005360</name>
</gene>
<name>A0A1U7LK31_NEOID</name>
<keyword evidence="1" id="KW-0732">Signal</keyword>
<evidence type="ECO:0000256" key="1">
    <source>
        <dbReference type="SAM" id="SignalP"/>
    </source>
</evidence>
<dbReference type="Proteomes" id="UP000186594">
    <property type="component" value="Unassembled WGS sequence"/>
</dbReference>
<evidence type="ECO:0000313" key="2">
    <source>
        <dbReference type="EMBL" id="OLL23004.1"/>
    </source>
</evidence>
<feature type="chain" id="PRO_5012030090" evidence="1">
    <location>
        <begin position="16"/>
        <end position="167"/>
    </location>
</feature>
<reference evidence="2 3" key="1">
    <citation type="submission" date="2016-04" db="EMBL/GenBank/DDBJ databases">
        <title>Evolutionary innovation and constraint leading to complex multicellularity in the Ascomycota.</title>
        <authorList>
            <person name="Cisse O."/>
            <person name="Nguyen A."/>
            <person name="Hewitt D.A."/>
            <person name="Jedd G."/>
            <person name="Stajich J.E."/>
        </authorList>
    </citation>
    <scope>NUCLEOTIDE SEQUENCE [LARGE SCALE GENOMIC DNA]</scope>
    <source>
        <strain evidence="2 3">DAH-3</strain>
    </source>
</reference>
<dbReference type="AlphaFoldDB" id="A0A1U7LK31"/>
<evidence type="ECO:0000313" key="3">
    <source>
        <dbReference type="Proteomes" id="UP000186594"/>
    </source>
</evidence>
<feature type="signal peptide" evidence="1">
    <location>
        <begin position="1"/>
        <end position="15"/>
    </location>
</feature>
<dbReference type="EMBL" id="LXFE01002400">
    <property type="protein sequence ID" value="OLL23004.1"/>
    <property type="molecule type" value="Genomic_DNA"/>
</dbReference>
<protein>
    <submittedName>
        <fullName evidence="2">Uncharacterized protein</fullName>
    </submittedName>
</protein>
<sequence length="167" mass="19041">MKFSVLLVVLPFVESGHTLYRLFTDYADIRSTGDPSTRLGLVKNTDFDDAYWLEEQKDTQDLFYFEGNGLVKFEKGQHSNKMWGHLNMVSDTNAFLLFSNPQQKDLQTTPVDFQPIPLIHGGSYLSVNNQADFMLCDGDRVFRVYTASTNMACGFTKIKMEIDSVQN</sequence>
<accession>A0A1U7LK31</accession>
<keyword evidence="3" id="KW-1185">Reference proteome</keyword>
<proteinExistence type="predicted"/>
<organism evidence="2 3">
    <name type="scientific">Neolecta irregularis (strain DAH-3)</name>
    <dbReference type="NCBI Taxonomy" id="1198029"/>
    <lineage>
        <taxon>Eukaryota</taxon>
        <taxon>Fungi</taxon>
        <taxon>Dikarya</taxon>
        <taxon>Ascomycota</taxon>
        <taxon>Taphrinomycotina</taxon>
        <taxon>Neolectales</taxon>
        <taxon>Neolectaceae</taxon>
        <taxon>Neolecta</taxon>
    </lineage>
</organism>